<proteinExistence type="predicted"/>
<sequence length="799" mass="87135">MTSSVNDPFLLASYSISRRLLNPKSSKNPDANPSSNIHITYTDSKSDGYATATVQGDGIHLLDISSLHPVLSHTLGPSTTFTCPAVSNILDIDGKKYCDIYIAVTDAPDVPAEDAGCVVWKLRTLFEGGLGSGSFEKMSVKMPHPIANINIHPTQVVLVFKRGDIIILDNDLNISNEFGCDDEGDRVLRSFSYPRTRCTFLPNETPALGEILVLFLALRDAIRVRVLRLAREDGITQVASVELNCNVAVTGITFSESGNISLLSSFGLWKSYRLQKLPSGWDAASISTPLTLQSLTFTAPRPGGLITSQELSLLPIHSSLVLLAAIPTSPPTDIVLLIWDLQYSVLLASHSFTMPSTLSRSAMGGIRIELVKCTESQVVLTLSPRMPLAEIKSTYRSSVLVIPINVPSTSTIANAMGRAAAGEKWIAKTSASPVNGAANGTISAGSTTRLEASQDSLLRKLHASISQKRPQAADEAFFAWVGQEEKRKLDSEGSHTVLFGYEFTKQVLEAVLQLDKGAAEILYSGKVVRALLERKVIVARMASDGLLSILVDRSDWKSALLAMETVRDLTESDIISVLHKVTIAHLKRTKSTSSPDVDAMQIDPSPVQTQDTPSLEEFLGKCVSYDTSASSLRLALRKHLGEVEETVAALQVLESWMRKWGETEDKLGVFAAFSPASEGGSMWPLPELSKVASFIQAILDASFLSLLQHPPAYPILRSISDQIEPELRLINEVEQLRIPFDSLLEEHKKVVAERKEREQTSQPGGGGKSDKGDWRKKRKEAFQQASLAVGLYQVEEIFL</sequence>
<accession>A0ACB6Z4I4</accession>
<gene>
    <name evidence="1" type="ORF">BDM02DRAFT_3190540</name>
</gene>
<comment type="caution">
    <text evidence="1">The sequence shown here is derived from an EMBL/GenBank/DDBJ whole genome shotgun (WGS) entry which is preliminary data.</text>
</comment>
<evidence type="ECO:0000313" key="2">
    <source>
        <dbReference type="Proteomes" id="UP000886501"/>
    </source>
</evidence>
<keyword evidence="2" id="KW-1185">Reference proteome</keyword>
<reference evidence="1" key="2">
    <citation type="journal article" date="2020" name="Nat. Commun.">
        <title>Large-scale genome sequencing of mycorrhizal fungi provides insights into the early evolution of symbiotic traits.</title>
        <authorList>
            <person name="Miyauchi S."/>
            <person name="Kiss E."/>
            <person name="Kuo A."/>
            <person name="Drula E."/>
            <person name="Kohler A."/>
            <person name="Sanchez-Garcia M."/>
            <person name="Morin E."/>
            <person name="Andreopoulos B."/>
            <person name="Barry K.W."/>
            <person name="Bonito G."/>
            <person name="Buee M."/>
            <person name="Carver A."/>
            <person name="Chen C."/>
            <person name="Cichocki N."/>
            <person name="Clum A."/>
            <person name="Culley D."/>
            <person name="Crous P.W."/>
            <person name="Fauchery L."/>
            <person name="Girlanda M."/>
            <person name="Hayes R.D."/>
            <person name="Keri Z."/>
            <person name="LaButti K."/>
            <person name="Lipzen A."/>
            <person name="Lombard V."/>
            <person name="Magnuson J."/>
            <person name="Maillard F."/>
            <person name="Murat C."/>
            <person name="Nolan M."/>
            <person name="Ohm R.A."/>
            <person name="Pangilinan J."/>
            <person name="Pereira M.F."/>
            <person name="Perotto S."/>
            <person name="Peter M."/>
            <person name="Pfister S."/>
            <person name="Riley R."/>
            <person name="Sitrit Y."/>
            <person name="Stielow J.B."/>
            <person name="Szollosi G."/>
            <person name="Zifcakova L."/>
            <person name="Stursova M."/>
            <person name="Spatafora J.W."/>
            <person name="Tedersoo L."/>
            <person name="Vaario L.M."/>
            <person name="Yamada A."/>
            <person name="Yan M."/>
            <person name="Wang P."/>
            <person name="Xu J."/>
            <person name="Bruns T."/>
            <person name="Baldrian P."/>
            <person name="Vilgalys R."/>
            <person name="Dunand C."/>
            <person name="Henrissat B."/>
            <person name="Grigoriev I.V."/>
            <person name="Hibbett D."/>
            <person name="Nagy L.G."/>
            <person name="Martin F.M."/>
        </authorList>
    </citation>
    <scope>NUCLEOTIDE SEQUENCE</scope>
    <source>
        <strain evidence="1">P2</strain>
    </source>
</reference>
<dbReference type="EMBL" id="MU118135">
    <property type="protein sequence ID" value="KAF9644503.1"/>
    <property type="molecule type" value="Genomic_DNA"/>
</dbReference>
<organism evidence="1 2">
    <name type="scientific">Thelephora ganbajun</name>
    <name type="common">Ganba fungus</name>
    <dbReference type="NCBI Taxonomy" id="370292"/>
    <lineage>
        <taxon>Eukaryota</taxon>
        <taxon>Fungi</taxon>
        <taxon>Dikarya</taxon>
        <taxon>Basidiomycota</taxon>
        <taxon>Agaricomycotina</taxon>
        <taxon>Agaricomycetes</taxon>
        <taxon>Thelephorales</taxon>
        <taxon>Thelephoraceae</taxon>
        <taxon>Thelephora</taxon>
    </lineage>
</organism>
<reference evidence="1" key="1">
    <citation type="submission" date="2019-10" db="EMBL/GenBank/DDBJ databases">
        <authorList>
            <consortium name="DOE Joint Genome Institute"/>
            <person name="Kuo A."/>
            <person name="Miyauchi S."/>
            <person name="Kiss E."/>
            <person name="Drula E."/>
            <person name="Kohler A."/>
            <person name="Sanchez-Garcia M."/>
            <person name="Andreopoulos B."/>
            <person name="Barry K.W."/>
            <person name="Bonito G."/>
            <person name="Buee M."/>
            <person name="Carver A."/>
            <person name="Chen C."/>
            <person name="Cichocki N."/>
            <person name="Clum A."/>
            <person name="Culley D."/>
            <person name="Crous P.W."/>
            <person name="Fauchery L."/>
            <person name="Girlanda M."/>
            <person name="Hayes R."/>
            <person name="Keri Z."/>
            <person name="Labutti K."/>
            <person name="Lipzen A."/>
            <person name="Lombard V."/>
            <person name="Magnuson J."/>
            <person name="Maillard F."/>
            <person name="Morin E."/>
            <person name="Murat C."/>
            <person name="Nolan M."/>
            <person name="Ohm R."/>
            <person name="Pangilinan J."/>
            <person name="Pereira M."/>
            <person name="Perotto S."/>
            <person name="Peter M."/>
            <person name="Riley R."/>
            <person name="Sitrit Y."/>
            <person name="Stielow B."/>
            <person name="Szollosi G."/>
            <person name="Zifcakova L."/>
            <person name="Stursova M."/>
            <person name="Spatafora J.W."/>
            <person name="Tedersoo L."/>
            <person name="Vaario L.-M."/>
            <person name="Yamada A."/>
            <person name="Yan M."/>
            <person name="Wang P."/>
            <person name="Xu J."/>
            <person name="Bruns T."/>
            <person name="Baldrian P."/>
            <person name="Vilgalys R."/>
            <person name="Henrissat B."/>
            <person name="Grigoriev I.V."/>
            <person name="Hibbett D."/>
            <person name="Nagy L.G."/>
            <person name="Martin F.M."/>
        </authorList>
    </citation>
    <scope>NUCLEOTIDE SEQUENCE</scope>
    <source>
        <strain evidence="1">P2</strain>
    </source>
</reference>
<dbReference type="Proteomes" id="UP000886501">
    <property type="component" value="Unassembled WGS sequence"/>
</dbReference>
<protein>
    <submittedName>
        <fullName evidence="1">Uncharacterized protein</fullName>
    </submittedName>
</protein>
<evidence type="ECO:0000313" key="1">
    <source>
        <dbReference type="EMBL" id="KAF9644503.1"/>
    </source>
</evidence>
<name>A0ACB6Z4I4_THEGA</name>